<gene>
    <name evidence="2" type="ORF">NL394_01360</name>
</gene>
<dbReference type="EMBL" id="CP101185">
    <property type="protein sequence ID" value="UYV97925.1"/>
    <property type="molecule type" value="Genomic_DNA"/>
</dbReference>
<name>A0AAX3EIN0_PAEUR</name>
<sequence>MTANQESGSINPEVASHLVESMDMAPMPEPTAIAATLGTGQTRQWPDGNGKKRHPKDRNQAHGRMGQGAAVTAIHRTSRPQMPHSS</sequence>
<feature type="region of interest" description="Disordered" evidence="1">
    <location>
        <begin position="28"/>
        <end position="86"/>
    </location>
</feature>
<proteinExistence type="predicted"/>
<evidence type="ECO:0000313" key="3">
    <source>
        <dbReference type="Proteomes" id="UP001163293"/>
    </source>
</evidence>
<accession>A0AAX3EIN0</accession>
<dbReference type="Proteomes" id="UP001163293">
    <property type="component" value="Chromosome"/>
</dbReference>
<evidence type="ECO:0000256" key="1">
    <source>
        <dbReference type="SAM" id="MobiDB-lite"/>
    </source>
</evidence>
<protein>
    <submittedName>
        <fullName evidence="2">Uncharacterized protein</fullName>
    </submittedName>
</protein>
<evidence type="ECO:0000313" key="2">
    <source>
        <dbReference type="EMBL" id="UYV97925.1"/>
    </source>
</evidence>
<dbReference type="AlphaFoldDB" id="A0AAX3EIN0"/>
<keyword evidence="3" id="KW-1185">Reference proteome</keyword>
<organism evidence="2 3">
    <name type="scientific">Paenarthrobacter ureafaciens</name>
    <dbReference type="NCBI Taxonomy" id="37931"/>
    <lineage>
        <taxon>Bacteria</taxon>
        <taxon>Bacillati</taxon>
        <taxon>Actinomycetota</taxon>
        <taxon>Actinomycetes</taxon>
        <taxon>Micrococcales</taxon>
        <taxon>Micrococcaceae</taxon>
        <taxon>Paenarthrobacter</taxon>
    </lineage>
</organism>
<reference evidence="2" key="1">
    <citation type="submission" date="2022-07" db="EMBL/GenBank/DDBJ databases">
        <authorList>
            <person name="Wu T."/>
        </authorList>
    </citation>
    <scope>NUCLEOTIDE SEQUENCE</scope>
    <source>
        <strain evidence="2">SD-1</strain>
    </source>
</reference>
<dbReference type="RefSeq" id="WP_021471247.1">
    <property type="nucleotide sequence ID" value="NZ_BDMH01000025.1"/>
</dbReference>